<dbReference type="SUPFAM" id="SSF52166">
    <property type="entry name" value="Ribosomal protein L4"/>
    <property type="match status" value="1"/>
</dbReference>
<gene>
    <name evidence="5" type="ORF">BB559_003377</name>
</gene>
<evidence type="ECO:0000313" key="5">
    <source>
        <dbReference type="EMBL" id="PVU93259.1"/>
    </source>
</evidence>
<dbReference type="GO" id="GO:0005840">
    <property type="term" value="C:ribosome"/>
    <property type="evidence" value="ECO:0007669"/>
    <property type="project" value="UniProtKB-KW"/>
</dbReference>
<dbReference type="InterPro" id="IPR002136">
    <property type="entry name" value="Ribosomal_uL4"/>
</dbReference>
<dbReference type="OrthoDB" id="275876at2759"/>
<dbReference type="NCBIfam" id="TIGR03953">
    <property type="entry name" value="rplD_bact"/>
    <property type="match status" value="1"/>
</dbReference>
<dbReference type="Pfam" id="PF00573">
    <property type="entry name" value="Ribosomal_L4"/>
    <property type="match status" value="1"/>
</dbReference>
<dbReference type="AlphaFoldDB" id="A0A2T9YLR3"/>
<organism evidence="5 6">
    <name type="scientific">Furculomyces boomerangus</name>
    <dbReference type="NCBI Taxonomy" id="61424"/>
    <lineage>
        <taxon>Eukaryota</taxon>
        <taxon>Fungi</taxon>
        <taxon>Fungi incertae sedis</taxon>
        <taxon>Zoopagomycota</taxon>
        <taxon>Kickxellomycotina</taxon>
        <taxon>Harpellomycetes</taxon>
        <taxon>Harpellales</taxon>
        <taxon>Harpellaceae</taxon>
        <taxon>Furculomyces</taxon>
    </lineage>
</organism>
<accession>A0A2T9YLR3</accession>
<evidence type="ECO:0000256" key="3">
    <source>
        <dbReference type="ARBA" id="ARBA00023274"/>
    </source>
</evidence>
<dbReference type="InterPro" id="IPR013005">
    <property type="entry name" value="Ribosomal_uL4-like"/>
</dbReference>
<dbReference type="HAMAP" id="MF_01328_B">
    <property type="entry name" value="Ribosomal_uL4_B"/>
    <property type="match status" value="1"/>
</dbReference>
<dbReference type="Proteomes" id="UP000245699">
    <property type="component" value="Unassembled WGS sequence"/>
</dbReference>
<evidence type="ECO:0000256" key="4">
    <source>
        <dbReference type="ARBA" id="ARBA00040565"/>
    </source>
</evidence>
<evidence type="ECO:0000256" key="1">
    <source>
        <dbReference type="ARBA" id="ARBA00010528"/>
    </source>
</evidence>
<protein>
    <recommendedName>
        <fullName evidence="4">Large ribosomal subunit protein uL4m</fullName>
    </recommendedName>
</protein>
<name>A0A2T9YLR3_9FUNG</name>
<evidence type="ECO:0000256" key="2">
    <source>
        <dbReference type="ARBA" id="ARBA00022980"/>
    </source>
</evidence>
<reference evidence="5 6" key="1">
    <citation type="journal article" date="2018" name="MBio">
        <title>Comparative Genomics Reveals the Core Gene Toolbox for the Fungus-Insect Symbiosis.</title>
        <authorList>
            <person name="Wang Y."/>
            <person name="Stata M."/>
            <person name="Wang W."/>
            <person name="Stajich J.E."/>
            <person name="White M.M."/>
            <person name="Moncalvo J.M."/>
        </authorList>
    </citation>
    <scope>NUCLEOTIDE SEQUENCE [LARGE SCALE GENOMIC DNA]</scope>
    <source>
        <strain evidence="5 6">AUS-77-4</strain>
    </source>
</reference>
<keyword evidence="6" id="KW-1185">Reference proteome</keyword>
<comment type="caution">
    <text evidence="5">The sequence shown here is derived from an EMBL/GenBank/DDBJ whole genome shotgun (WGS) entry which is preliminary data.</text>
</comment>
<dbReference type="Gene3D" id="3.40.1370.10">
    <property type="match status" value="1"/>
</dbReference>
<comment type="similarity">
    <text evidence="1">Belongs to the universal ribosomal protein uL4 family.</text>
</comment>
<dbReference type="GO" id="GO:0006412">
    <property type="term" value="P:translation"/>
    <property type="evidence" value="ECO:0007669"/>
    <property type="project" value="InterPro"/>
</dbReference>
<dbReference type="PANTHER" id="PTHR10746">
    <property type="entry name" value="50S RIBOSOMAL PROTEIN L4"/>
    <property type="match status" value="1"/>
</dbReference>
<dbReference type="PANTHER" id="PTHR10746:SF6">
    <property type="entry name" value="LARGE RIBOSOMAL SUBUNIT PROTEIN UL4M"/>
    <property type="match status" value="1"/>
</dbReference>
<sequence>MLSRILSKRHLGLDSQKVGLLTRSLLGLKRGLTTIENKTDTEIPVIKSENSESKNVQVEANEDLIEARNLAKYGKPLVDKLESPFGEKVQAWLKKLSTNEPVEIIELDRRVFGAPVRVDIVHRVVGYERNAMRQGTHYTRTISDIRGSAKKQAPQKGRGMARVGTRRAPHFRKGAVAHGPRPRSHATKIQRKVWRMGLKSVLSSKYQNDQLVVVDSFELESGKTRDLHRILVDNGWIGYKNNESNANVLFLGDLSEDEGKERSYGNIGRATKNLQGVRLGNVRDTLVYEVLKHKILVLDRKSVSFIENRLNSLD</sequence>
<dbReference type="EMBL" id="MBFT01000328">
    <property type="protein sequence ID" value="PVU93259.1"/>
    <property type="molecule type" value="Genomic_DNA"/>
</dbReference>
<dbReference type="GO" id="GO:0003735">
    <property type="term" value="F:structural constituent of ribosome"/>
    <property type="evidence" value="ECO:0007669"/>
    <property type="project" value="InterPro"/>
</dbReference>
<keyword evidence="2" id="KW-0689">Ribosomal protein</keyword>
<dbReference type="InterPro" id="IPR023574">
    <property type="entry name" value="Ribosomal_uL4_dom_sf"/>
</dbReference>
<proteinExistence type="inferred from homology"/>
<evidence type="ECO:0000313" key="6">
    <source>
        <dbReference type="Proteomes" id="UP000245699"/>
    </source>
</evidence>
<dbReference type="GO" id="GO:1990904">
    <property type="term" value="C:ribonucleoprotein complex"/>
    <property type="evidence" value="ECO:0007669"/>
    <property type="project" value="UniProtKB-KW"/>
</dbReference>
<dbReference type="STRING" id="61424.A0A2T9YLR3"/>
<keyword evidence="3" id="KW-0687">Ribonucleoprotein</keyword>